<gene>
    <name evidence="1" type="ORF">K756_08100</name>
</gene>
<reference evidence="1 2" key="1">
    <citation type="journal article" date="2013" name="PLoS ONE">
        <title>Complete Genome Analysis of a Haemophilus parasuis Serovar 12 Strain from China.</title>
        <authorList>
            <person name="Li Y."/>
            <person name="Kwok A.H."/>
            <person name="Jiang J."/>
            <person name="Zou Y."/>
            <person name="Zheng F."/>
            <person name="Chen P."/>
            <person name="Hou C."/>
            <person name="Leung F.C."/>
            <person name="Jiang P."/>
        </authorList>
    </citation>
    <scope>NUCLEOTIDE SEQUENCE [LARGE SCALE GENOMIC DNA]</scope>
    <source>
        <strain evidence="1 2">ZJ0906</strain>
    </source>
</reference>
<dbReference type="REBASE" id="66054">
    <property type="entry name" value="Hpa906ORF8095P"/>
</dbReference>
<evidence type="ECO:0000313" key="2">
    <source>
        <dbReference type="Proteomes" id="UP000014672"/>
    </source>
</evidence>
<evidence type="ECO:0000313" key="1">
    <source>
        <dbReference type="EMBL" id="AGO16758.1"/>
    </source>
</evidence>
<accession>A0A806JB74</accession>
<dbReference type="Proteomes" id="UP000014672">
    <property type="component" value="Chromosome"/>
</dbReference>
<evidence type="ECO:0008006" key="3">
    <source>
        <dbReference type="Google" id="ProtNLM"/>
    </source>
</evidence>
<proteinExistence type="predicted"/>
<name>A0A806JB74_GLAPU</name>
<protein>
    <recommendedName>
        <fullName evidence="3">Restriction endonuclease</fullName>
    </recommendedName>
</protein>
<organism evidence="1 2">
    <name type="scientific">Glaesserella parasuis ZJ0906</name>
    <dbReference type="NCBI Taxonomy" id="1322346"/>
    <lineage>
        <taxon>Bacteria</taxon>
        <taxon>Pseudomonadati</taxon>
        <taxon>Pseudomonadota</taxon>
        <taxon>Gammaproteobacteria</taxon>
        <taxon>Pasteurellales</taxon>
        <taxon>Pasteurellaceae</taxon>
        <taxon>Glaesserella</taxon>
    </lineage>
</organism>
<sequence>MIYTTADINEKQKFEELLDKTRDLVLKNLDPSINSGNKFESLVFNCMQVCADGTLFKGNLYRTADRDFPDIVINNYWGVEVKFTKDDKWKSIGNSVLESSRIECVKKIYMFFGKCGGIPDIKYRTYEDCLFGISVTHYPRYEIDMNLPKGESIFDLMNISYDELRNQEQPVKSIKKYYKSKLGKDNSLWWIDEESTFSRNFEIIDFTNLEKEQKRDLIAEGFILYPEVFNSNYSRLCAFWVSYYSIICPNMRDQYSAGGKKRIEDIDEDLKFIFKVLGTHELSKLHYNFLFKYVARIKHILNCIDLSLVSECWDTSLTNRYEMIRIWKEKIDKYTPQEFSIKLSNAFELVNDKLI</sequence>
<dbReference type="KEGG" id="hpaz:K756_08100"/>
<dbReference type="EMBL" id="CP005384">
    <property type="protein sequence ID" value="AGO16758.1"/>
    <property type="molecule type" value="Genomic_DNA"/>
</dbReference>
<dbReference type="AlphaFoldDB" id="A0A806JB74"/>